<keyword evidence="2" id="KW-1185">Reference proteome</keyword>
<gene>
    <name evidence="1" type="ORF">Plil01_001585900</name>
</gene>
<dbReference type="EMBL" id="BSXW01001573">
    <property type="protein sequence ID" value="GMF37741.1"/>
    <property type="molecule type" value="Genomic_DNA"/>
</dbReference>
<proteinExistence type="predicted"/>
<protein>
    <submittedName>
        <fullName evidence="1">Unnamed protein product</fullName>
    </submittedName>
</protein>
<evidence type="ECO:0000313" key="2">
    <source>
        <dbReference type="Proteomes" id="UP001165083"/>
    </source>
</evidence>
<accession>A0A9W7CPL3</accession>
<dbReference type="AlphaFoldDB" id="A0A9W7CPL3"/>
<organism evidence="1 2">
    <name type="scientific">Phytophthora lilii</name>
    <dbReference type="NCBI Taxonomy" id="2077276"/>
    <lineage>
        <taxon>Eukaryota</taxon>
        <taxon>Sar</taxon>
        <taxon>Stramenopiles</taxon>
        <taxon>Oomycota</taxon>
        <taxon>Peronosporomycetes</taxon>
        <taxon>Peronosporales</taxon>
        <taxon>Peronosporaceae</taxon>
        <taxon>Phytophthora</taxon>
    </lineage>
</organism>
<reference evidence="1" key="1">
    <citation type="submission" date="2023-04" db="EMBL/GenBank/DDBJ databases">
        <title>Phytophthora lilii NBRC 32176.</title>
        <authorList>
            <person name="Ichikawa N."/>
            <person name="Sato H."/>
            <person name="Tonouchi N."/>
        </authorList>
    </citation>
    <scope>NUCLEOTIDE SEQUENCE</scope>
    <source>
        <strain evidence="1">NBRC 32176</strain>
    </source>
</reference>
<name>A0A9W7CPL3_9STRA</name>
<comment type="caution">
    <text evidence="1">The sequence shown here is derived from an EMBL/GenBank/DDBJ whole genome shotgun (WGS) entry which is preliminary data.</text>
</comment>
<evidence type="ECO:0000313" key="1">
    <source>
        <dbReference type="EMBL" id="GMF37741.1"/>
    </source>
</evidence>
<dbReference type="OrthoDB" id="109072at2759"/>
<dbReference type="Proteomes" id="UP001165083">
    <property type="component" value="Unassembled WGS sequence"/>
</dbReference>
<sequence>MIFNTNTPYTSSFGTAPVTLSSGNVYIKALNDGSANYDMPIFMESSNASPIGFGLQMNNATNATSTNSAYYGTTTTNDLVLMTANTRRVTITSAGRVDIGTGSPRAGLEVAAALTSYTQTNVATNTYLYDVFFI</sequence>